<dbReference type="EMBL" id="JAETXL010000044">
    <property type="protein sequence ID" value="MBL6280496.1"/>
    <property type="molecule type" value="Genomic_DNA"/>
</dbReference>
<protein>
    <submittedName>
        <fullName evidence="1">FAD-dependent oxidoreductase</fullName>
    </submittedName>
</protein>
<gene>
    <name evidence="1" type="ORF">JMF97_30565</name>
</gene>
<dbReference type="PANTHER" id="PTHR21197:SF0">
    <property type="entry name" value="UDP-GALACTOPYRANOSE MUTASE"/>
    <property type="match status" value="1"/>
</dbReference>
<keyword evidence="2" id="KW-1185">Reference proteome</keyword>
<dbReference type="Gene3D" id="3.50.50.60">
    <property type="entry name" value="FAD/NAD(P)-binding domain"/>
    <property type="match status" value="1"/>
</dbReference>
<dbReference type="InterPro" id="IPR036188">
    <property type="entry name" value="FAD/NAD-bd_sf"/>
</dbReference>
<proteinExistence type="predicted"/>
<evidence type="ECO:0000313" key="2">
    <source>
        <dbReference type="Proteomes" id="UP000661193"/>
    </source>
</evidence>
<feature type="non-terminal residue" evidence="1">
    <location>
        <position position="1"/>
    </location>
</feature>
<dbReference type="Proteomes" id="UP000661193">
    <property type="component" value="Unassembled WGS sequence"/>
</dbReference>
<feature type="non-terminal residue" evidence="1">
    <location>
        <position position="161"/>
    </location>
</feature>
<name>A0ABS1UVT8_9ACTN</name>
<sequence length="161" mass="18069">VRAARIRNFGSWSPDLVKGERPCLGLEYCVSVGEESWRTADADVIVAATRELGTLGLVRPGVVEAGYVVRMPKAYPVYDERYQHNGDVIRQWLAREVPNVHAVGRNGMHRYNNQDHSMLTAMLTVENSVRDAGHDVWSVNVEQDYHEETSHGDGRHGTGRD</sequence>
<dbReference type="PANTHER" id="PTHR21197">
    <property type="entry name" value="UDP-GALACTOPYRANOSE MUTASE"/>
    <property type="match status" value="1"/>
</dbReference>
<organism evidence="1 2">
    <name type="scientific">Micromonospora fiedleri</name>
    <dbReference type="NCBI Taxonomy" id="1157498"/>
    <lineage>
        <taxon>Bacteria</taxon>
        <taxon>Bacillati</taxon>
        <taxon>Actinomycetota</taxon>
        <taxon>Actinomycetes</taxon>
        <taxon>Micromonosporales</taxon>
        <taxon>Micromonosporaceae</taxon>
        <taxon>Micromonospora</taxon>
    </lineage>
</organism>
<evidence type="ECO:0000313" key="1">
    <source>
        <dbReference type="EMBL" id="MBL6280496.1"/>
    </source>
</evidence>
<comment type="caution">
    <text evidence="1">The sequence shown here is derived from an EMBL/GenBank/DDBJ whole genome shotgun (WGS) entry which is preliminary data.</text>
</comment>
<dbReference type="SUPFAM" id="SSF51971">
    <property type="entry name" value="Nucleotide-binding domain"/>
    <property type="match status" value="1"/>
</dbReference>
<reference evidence="1 2" key="1">
    <citation type="submission" date="2021-01" db="EMBL/GenBank/DDBJ databases">
        <title>Genome sequencing of Micromonospora fiedleri MG-37.</title>
        <authorList>
            <person name="Moreland P.E.J."/>
            <person name="Stach J.E.M."/>
        </authorList>
    </citation>
    <scope>NUCLEOTIDE SEQUENCE [LARGE SCALE GENOMIC DNA]</scope>
    <source>
        <strain evidence="1 2">MG-37</strain>
    </source>
</reference>
<accession>A0ABS1UVT8</accession>